<name>A0A2G9Z2Q1_9BACT</name>
<dbReference type="EMBL" id="PCRS01000018">
    <property type="protein sequence ID" value="PIP24981.1"/>
    <property type="molecule type" value="Genomic_DNA"/>
</dbReference>
<keyword evidence="1" id="KW-1133">Transmembrane helix</keyword>
<evidence type="ECO:0000313" key="3">
    <source>
        <dbReference type="Proteomes" id="UP000228681"/>
    </source>
</evidence>
<evidence type="ECO:0008006" key="4">
    <source>
        <dbReference type="Google" id="ProtNLM"/>
    </source>
</evidence>
<sequence>MSRKQKKPSFFKRRAGLYTLIFLVIIGLIGMSPLFEPKIQEAEADFEMVLNPTPEILQFSAIQENTLLPIPNPISPQDNLVVIERIEVIVTAYSSSTWETDDTPHLTAAGTWVKEGIIANNLLPFGTKVRIPELYGDKVFVVEDRMSWKKGNYQIDIWFPSYWEALNFGSRETYIEILEG</sequence>
<keyword evidence="1" id="KW-0472">Membrane</keyword>
<evidence type="ECO:0000256" key="1">
    <source>
        <dbReference type="SAM" id="Phobius"/>
    </source>
</evidence>
<dbReference type="AlphaFoldDB" id="A0A2G9Z2Q1"/>
<reference evidence="2 3" key="1">
    <citation type="submission" date="2017-09" db="EMBL/GenBank/DDBJ databases">
        <title>Depth-based differentiation of microbial function through sediment-hosted aquifers and enrichment of novel symbionts in the deep terrestrial subsurface.</title>
        <authorList>
            <person name="Probst A.J."/>
            <person name="Ladd B."/>
            <person name="Jarett J.K."/>
            <person name="Geller-Mcgrath D.E."/>
            <person name="Sieber C.M."/>
            <person name="Emerson J.B."/>
            <person name="Anantharaman K."/>
            <person name="Thomas B.C."/>
            <person name="Malmstrom R."/>
            <person name="Stieglmeier M."/>
            <person name="Klingl A."/>
            <person name="Woyke T."/>
            <person name="Ryan C.M."/>
            <person name="Banfield J.F."/>
        </authorList>
    </citation>
    <scope>NUCLEOTIDE SEQUENCE [LARGE SCALE GENOMIC DNA]</scope>
    <source>
        <strain evidence="2">CG23_combo_of_CG06-09_8_20_14_all_36_12</strain>
    </source>
</reference>
<keyword evidence="1" id="KW-0812">Transmembrane</keyword>
<gene>
    <name evidence="2" type="ORF">COX34_01200</name>
</gene>
<proteinExistence type="predicted"/>
<feature type="transmembrane region" description="Helical" evidence="1">
    <location>
        <begin position="15"/>
        <end position="35"/>
    </location>
</feature>
<dbReference type="Proteomes" id="UP000228681">
    <property type="component" value="Unassembled WGS sequence"/>
</dbReference>
<comment type="caution">
    <text evidence="2">The sequence shown here is derived from an EMBL/GenBank/DDBJ whole genome shotgun (WGS) entry which is preliminary data.</text>
</comment>
<accession>A0A2G9Z2Q1</accession>
<dbReference type="CDD" id="cd14667">
    <property type="entry name" value="3D_containing_proteins"/>
    <property type="match status" value="1"/>
</dbReference>
<dbReference type="InterPro" id="IPR059180">
    <property type="entry name" value="3D_YorM"/>
</dbReference>
<protein>
    <recommendedName>
        <fullName evidence="4">3D domain-containing protein</fullName>
    </recommendedName>
</protein>
<organism evidence="2 3">
    <name type="scientific">Candidatus Nealsonbacteria bacterium CG23_combo_of_CG06-09_8_20_14_all_36_12</name>
    <dbReference type="NCBI Taxonomy" id="1974718"/>
    <lineage>
        <taxon>Bacteria</taxon>
        <taxon>Candidatus Nealsoniibacteriota</taxon>
    </lineage>
</organism>
<evidence type="ECO:0000313" key="2">
    <source>
        <dbReference type="EMBL" id="PIP24981.1"/>
    </source>
</evidence>